<proteinExistence type="predicted"/>
<gene>
    <name evidence="1" type="ORF">IW256_004123</name>
</gene>
<dbReference type="Proteomes" id="UP000614047">
    <property type="component" value="Unassembled WGS sequence"/>
</dbReference>
<evidence type="ECO:0008006" key="3">
    <source>
        <dbReference type="Google" id="ProtNLM"/>
    </source>
</evidence>
<dbReference type="InterPro" id="IPR044925">
    <property type="entry name" value="His-Me_finger_sf"/>
</dbReference>
<evidence type="ECO:0000313" key="2">
    <source>
        <dbReference type="Proteomes" id="UP000614047"/>
    </source>
</evidence>
<dbReference type="SUPFAM" id="SSF54060">
    <property type="entry name" value="His-Me finger endonucleases"/>
    <property type="match status" value="2"/>
</dbReference>
<accession>A0A931DH74</accession>
<dbReference type="InterPro" id="IPR004211">
    <property type="entry name" value="Endonuclease_7"/>
</dbReference>
<keyword evidence="2" id="KW-1185">Reference proteome</keyword>
<protein>
    <recommendedName>
        <fullName evidence="3">Recombination endonuclease VII</fullName>
    </recommendedName>
</protein>
<sequence length="365" mass="41424">MSVKECRDCGQLKPITEFWKRKASDDGLALYCKQCFGLRNAASTRKRLAKQGKEVKPYRMRRVVPEGMKYCPQCDEDKPVREFGSNRATKSGLAAYCKPCHNTVMAEIKRRTHGSHRSYLLKLRYGLTAEQVEEHRLSQGGVCVICLRAPARHVDHNHMTGLFRALLCFPCNGAIGQYEDDPWRMREAARYLEGWGSHARAMWREMGVLTLNGRAFRLSGAVTGRARRVATARDYRLRNRYGIEEKDVQDLLMVQHDRCAICCDKFAEHVDHDHVTGVVRGMLCAPCNTGMGQLKDDPISLRRAADYVEGLLIRRLPTQEGGSRLSFTVPDVDPGAVSLDGWEPYRAQDGKHRRRVCEAEELALL</sequence>
<dbReference type="RefSeq" id="WP_197012539.1">
    <property type="nucleotide sequence ID" value="NZ_BAABES010000010.1"/>
</dbReference>
<name>A0A931DH74_9ACTN</name>
<dbReference type="AlphaFoldDB" id="A0A931DH74"/>
<evidence type="ECO:0000313" key="1">
    <source>
        <dbReference type="EMBL" id="MBG6090010.1"/>
    </source>
</evidence>
<dbReference type="Gene3D" id="3.40.1800.10">
    <property type="entry name" value="His-Me finger endonucleases"/>
    <property type="match status" value="2"/>
</dbReference>
<dbReference type="InterPro" id="IPR038563">
    <property type="entry name" value="Endonuclease_7_sf"/>
</dbReference>
<dbReference type="EMBL" id="JADOUA010000001">
    <property type="protein sequence ID" value="MBG6090010.1"/>
    <property type="molecule type" value="Genomic_DNA"/>
</dbReference>
<reference evidence="1" key="1">
    <citation type="submission" date="2020-11" db="EMBL/GenBank/DDBJ databases">
        <title>Sequencing the genomes of 1000 actinobacteria strains.</title>
        <authorList>
            <person name="Klenk H.-P."/>
        </authorList>
    </citation>
    <scope>NUCLEOTIDE SEQUENCE</scope>
    <source>
        <strain evidence="1">DSM 43175</strain>
    </source>
</reference>
<organism evidence="1 2">
    <name type="scientific">Actinomadura viridis</name>
    <dbReference type="NCBI Taxonomy" id="58110"/>
    <lineage>
        <taxon>Bacteria</taxon>
        <taxon>Bacillati</taxon>
        <taxon>Actinomycetota</taxon>
        <taxon>Actinomycetes</taxon>
        <taxon>Streptosporangiales</taxon>
        <taxon>Thermomonosporaceae</taxon>
        <taxon>Actinomadura</taxon>
    </lineage>
</organism>
<dbReference type="Pfam" id="PF02945">
    <property type="entry name" value="Endonuclease_7"/>
    <property type="match status" value="2"/>
</dbReference>
<comment type="caution">
    <text evidence="1">The sequence shown here is derived from an EMBL/GenBank/DDBJ whole genome shotgun (WGS) entry which is preliminary data.</text>
</comment>